<dbReference type="OrthoDB" id="9786643at2"/>
<organism evidence="7 8">
    <name type="scientific">Thermodesulfatator autotrophicus</name>
    <dbReference type="NCBI Taxonomy" id="1795632"/>
    <lineage>
        <taxon>Bacteria</taxon>
        <taxon>Pseudomonadati</taxon>
        <taxon>Thermodesulfobacteriota</taxon>
        <taxon>Thermodesulfobacteria</taxon>
        <taxon>Thermodesulfobacteriales</taxon>
        <taxon>Thermodesulfatatoraceae</taxon>
        <taxon>Thermodesulfatator</taxon>
    </lineage>
</organism>
<sequence length="263" mass="29679">MNPRRIYAVILRQVFLYRRSFTRVLDVFYWPTVDLLLWGFITIYLARGGASLPPYASFFLGGLILWNILLRAQQGVSVSFLEDIWARNLINLFVSPLKISEYLVALVCISLIKVAFAFGVMSFLASLCFGFQVFKLGFWLLLFVLNLCAMGWAIGLVTMSAILWFGQEAEILAWALAFLFLPVSGVFYPVEVLPEGLRQVATIVPASYVFEGMREVLLAKSLNLSLLQKAFLLNLFYLSGSLVLFLTVYRKALEKGTIPKIGE</sequence>
<dbReference type="InterPro" id="IPR047817">
    <property type="entry name" value="ABC2_TM_bact-type"/>
</dbReference>
<keyword evidence="2 5" id="KW-0812">Transmembrane</keyword>
<protein>
    <recommendedName>
        <fullName evidence="5">Transport permease protein</fullName>
    </recommendedName>
</protein>
<feature type="transmembrane region" description="Helical" evidence="5">
    <location>
        <begin position="27"/>
        <end position="46"/>
    </location>
</feature>
<feature type="transmembrane region" description="Helical" evidence="5">
    <location>
        <begin position="52"/>
        <end position="70"/>
    </location>
</feature>
<dbReference type="Proteomes" id="UP000076964">
    <property type="component" value="Unassembled WGS sequence"/>
</dbReference>
<feature type="domain" description="ABC transmembrane type-2" evidence="6">
    <location>
        <begin position="22"/>
        <end position="252"/>
    </location>
</feature>
<comment type="caution">
    <text evidence="7">The sequence shown here is derived from an EMBL/GenBank/DDBJ whole genome shotgun (WGS) entry which is preliminary data.</text>
</comment>
<feature type="transmembrane region" description="Helical" evidence="5">
    <location>
        <begin position="171"/>
        <end position="190"/>
    </location>
</feature>
<dbReference type="InterPro" id="IPR000412">
    <property type="entry name" value="ABC_2_transport"/>
</dbReference>
<comment type="similarity">
    <text evidence="5">Belongs to the ABC-2 integral membrane protein family.</text>
</comment>
<comment type="subcellular location">
    <subcellularLocation>
        <location evidence="5">Cell membrane</location>
        <topology evidence="5">Multi-pass membrane protein</topology>
    </subcellularLocation>
    <subcellularLocation>
        <location evidence="1">Membrane</location>
        <topology evidence="1">Multi-pass membrane protein</topology>
    </subcellularLocation>
</comment>
<feature type="transmembrane region" description="Helical" evidence="5">
    <location>
        <begin position="138"/>
        <end position="164"/>
    </location>
</feature>
<dbReference type="GO" id="GO:0140359">
    <property type="term" value="F:ABC-type transporter activity"/>
    <property type="evidence" value="ECO:0007669"/>
    <property type="project" value="InterPro"/>
</dbReference>
<feature type="transmembrane region" description="Helical" evidence="5">
    <location>
        <begin position="230"/>
        <end position="249"/>
    </location>
</feature>
<evidence type="ECO:0000313" key="7">
    <source>
        <dbReference type="EMBL" id="OAG27372.1"/>
    </source>
</evidence>
<evidence type="ECO:0000256" key="2">
    <source>
        <dbReference type="ARBA" id="ARBA00022692"/>
    </source>
</evidence>
<dbReference type="RefSeq" id="WP_068542397.1">
    <property type="nucleotide sequence ID" value="NZ_LSFI01000031.1"/>
</dbReference>
<keyword evidence="3 5" id="KW-1133">Transmembrane helix</keyword>
<dbReference type="PROSITE" id="PS51012">
    <property type="entry name" value="ABC_TM2"/>
    <property type="match status" value="1"/>
</dbReference>
<dbReference type="PANTHER" id="PTHR43229:SF6">
    <property type="entry name" value="ABC-TYPE MULTIDRUG TRANSPORT SYSTEM, PERMEASE COMPONENT"/>
    <property type="match status" value="1"/>
</dbReference>
<dbReference type="InterPro" id="IPR051784">
    <property type="entry name" value="Nod_factor_ABC_transporter"/>
</dbReference>
<dbReference type="PIRSF" id="PIRSF006648">
    <property type="entry name" value="DrrB"/>
    <property type="match status" value="1"/>
</dbReference>
<dbReference type="InterPro" id="IPR013525">
    <property type="entry name" value="ABC2_TM"/>
</dbReference>
<dbReference type="Pfam" id="PF01061">
    <property type="entry name" value="ABC2_membrane"/>
    <property type="match status" value="1"/>
</dbReference>
<dbReference type="EMBL" id="LSFI01000031">
    <property type="protein sequence ID" value="OAG27372.1"/>
    <property type="molecule type" value="Genomic_DNA"/>
</dbReference>
<dbReference type="GO" id="GO:0043190">
    <property type="term" value="C:ATP-binding cassette (ABC) transporter complex"/>
    <property type="evidence" value="ECO:0007669"/>
    <property type="project" value="InterPro"/>
</dbReference>
<gene>
    <name evidence="7" type="ORF">TH606_07165</name>
</gene>
<evidence type="ECO:0000259" key="6">
    <source>
        <dbReference type="PROSITE" id="PS51012"/>
    </source>
</evidence>
<evidence type="ECO:0000256" key="4">
    <source>
        <dbReference type="ARBA" id="ARBA00023136"/>
    </source>
</evidence>
<proteinExistence type="inferred from homology"/>
<dbReference type="PANTHER" id="PTHR43229">
    <property type="entry name" value="NODULATION PROTEIN J"/>
    <property type="match status" value="1"/>
</dbReference>
<evidence type="ECO:0000313" key="8">
    <source>
        <dbReference type="Proteomes" id="UP000076964"/>
    </source>
</evidence>
<evidence type="ECO:0000256" key="5">
    <source>
        <dbReference type="RuleBase" id="RU361157"/>
    </source>
</evidence>
<dbReference type="STRING" id="1795632.TH606_07165"/>
<evidence type="ECO:0000256" key="3">
    <source>
        <dbReference type="ARBA" id="ARBA00022989"/>
    </source>
</evidence>
<reference evidence="7 8" key="1">
    <citation type="submission" date="2016-02" db="EMBL/GenBank/DDBJ databases">
        <title>Draft genome sequence of Thermodesulfatator sp. S606.</title>
        <authorList>
            <person name="Lai Q."/>
            <person name="Cao J."/>
            <person name="Dupont S."/>
            <person name="Shao Z."/>
            <person name="Jebbar M."/>
            <person name="Alain K."/>
        </authorList>
    </citation>
    <scope>NUCLEOTIDE SEQUENCE [LARGE SCALE GENOMIC DNA]</scope>
    <source>
        <strain evidence="7 8">S606</strain>
    </source>
</reference>
<dbReference type="AlphaFoldDB" id="A0A177E820"/>
<accession>A0A177E820</accession>
<keyword evidence="8" id="KW-1185">Reference proteome</keyword>
<feature type="transmembrane region" description="Helical" evidence="5">
    <location>
        <begin position="102"/>
        <end position="132"/>
    </location>
</feature>
<keyword evidence="5" id="KW-0813">Transport</keyword>
<name>A0A177E820_9BACT</name>
<keyword evidence="4 5" id="KW-0472">Membrane</keyword>
<keyword evidence="5" id="KW-1003">Cell membrane</keyword>
<evidence type="ECO:0000256" key="1">
    <source>
        <dbReference type="ARBA" id="ARBA00004141"/>
    </source>
</evidence>